<feature type="binding site" evidence="8">
    <location>
        <position position="127"/>
    </location>
    <ligand>
        <name>(2S)-2-hydroxy-3-oxobutyl phosphate</name>
        <dbReference type="ChEBI" id="CHEBI:58830"/>
    </ligand>
</feature>
<evidence type="ECO:0000256" key="5">
    <source>
        <dbReference type="ARBA" id="ARBA00022679"/>
    </source>
</evidence>
<evidence type="ECO:0000256" key="3">
    <source>
        <dbReference type="ARBA" id="ARBA00012664"/>
    </source>
</evidence>
<dbReference type="CDD" id="cd09209">
    <property type="entry name" value="Lumazine_synthase-I"/>
    <property type="match status" value="1"/>
</dbReference>
<dbReference type="GO" id="GO:0005829">
    <property type="term" value="C:cytosol"/>
    <property type="evidence" value="ECO:0007669"/>
    <property type="project" value="TreeGrafter"/>
</dbReference>
<dbReference type="InterPro" id="IPR034964">
    <property type="entry name" value="LS"/>
</dbReference>
<evidence type="ECO:0000256" key="6">
    <source>
        <dbReference type="ARBA" id="ARBA00048785"/>
    </source>
</evidence>
<feature type="binding site" evidence="8">
    <location>
        <begin position="85"/>
        <end position="86"/>
    </location>
    <ligand>
        <name>(2S)-2-hydroxy-3-oxobutyl phosphate</name>
        <dbReference type="ChEBI" id="CHEBI:58830"/>
    </ligand>
</feature>
<organism evidence="9 10">
    <name type="scientific">Pyramidobacter porci</name>
    <dbReference type="NCBI Taxonomy" id="2605789"/>
    <lineage>
        <taxon>Bacteria</taxon>
        <taxon>Thermotogati</taxon>
        <taxon>Synergistota</taxon>
        <taxon>Synergistia</taxon>
        <taxon>Synergistales</taxon>
        <taxon>Dethiosulfovibrionaceae</taxon>
        <taxon>Pyramidobacter</taxon>
    </lineage>
</organism>
<evidence type="ECO:0000313" key="9">
    <source>
        <dbReference type="EMBL" id="MST55133.1"/>
    </source>
</evidence>
<feature type="binding site" evidence="8">
    <location>
        <position position="22"/>
    </location>
    <ligand>
        <name>5-amino-6-(D-ribitylamino)uracil</name>
        <dbReference type="ChEBI" id="CHEBI:15934"/>
    </ligand>
</feature>
<dbReference type="EMBL" id="VUNH01000003">
    <property type="protein sequence ID" value="MST55133.1"/>
    <property type="molecule type" value="Genomic_DNA"/>
</dbReference>
<sequence>MKVVQGNLVAQGERYAIVVSRFNELICGKLAEGAKDALARHGVKMNEFDVYWVPGAWELPLTVKELALSGRYDAVIALGAVIRGDTPHFEYVSAEMSKGLASVGLDQRVPVAFGVLTTENLEQALLRAGSKAGNKGAEAALAALEMVSLLRQIRENKE</sequence>
<dbReference type="Gene3D" id="3.40.50.960">
    <property type="entry name" value="Lumazine/riboflavin synthase"/>
    <property type="match status" value="1"/>
</dbReference>
<dbReference type="Proteomes" id="UP000473699">
    <property type="component" value="Unassembled WGS sequence"/>
</dbReference>
<protein>
    <recommendedName>
        <fullName evidence="7 8">6,7-dimethyl-8-ribityllumazine synthase</fullName>
        <shortName evidence="8">DMRL synthase</shortName>
        <shortName evidence="8">LS</shortName>
        <shortName evidence="8">Lumazine synthase</shortName>
        <ecNumber evidence="3 8">2.5.1.78</ecNumber>
    </recommendedName>
</protein>
<dbReference type="GO" id="GO:0009231">
    <property type="term" value="P:riboflavin biosynthetic process"/>
    <property type="evidence" value="ECO:0007669"/>
    <property type="project" value="UniProtKB-UniRule"/>
</dbReference>
<feature type="binding site" evidence="8">
    <location>
        <position position="113"/>
    </location>
    <ligand>
        <name>5-amino-6-(D-ribitylamino)uracil</name>
        <dbReference type="ChEBI" id="CHEBI:15934"/>
    </ligand>
</feature>
<keyword evidence="5 8" id="KW-0808">Transferase</keyword>
<dbReference type="NCBIfam" id="TIGR00114">
    <property type="entry name" value="lumazine-synth"/>
    <property type="match status" value="1"/>
</dbReference>
<dbReference type="SUPFAM" id="SSF52121">
    <property type="entry name" value="Lumazine synthase"/>
    <property type="match status" value="1"/>
</dbReference>
<dbReference type="GO" id="GO:0000906">
    <property type="term" value="F:6,7-dimethyl-8-ribityllumazine synthase activity"/>
    <property type="evidence" value="ECO:0007669"/>
    <property type="project" value="UniProtKB-UniRule"/>
</dbReference>
<feature type="binding site" evidence="8">
    <location>
        <begin position="80"/>
        <end position="82"/>
    </location>
    <ligand>
        <name>5-amino-6-(D-ribitylamino)uracil</name>
        <dbReference type="ChEBI" id="CHEBI:15934"/>
    </ligand>
</feature>
<evidence type="ECO:0000313" key="10">
    <source>
        <dbReference type="Proteomes" id="UP000473699"/>
    </source>
</evidence>
<dbReference type="UniPathway" id="UPA00275">
    <property type="reaction ID" value="UER00404"/>
</dbReference>
<dbReference type="InterPro" id="IPR036467">
    <property type="entry name" value="LS/RS_sf"/>
</dbReference>
<evidence type="ECO:0000256" key="2">
    <source>
        <dbReference type="ARBA" id="ARBA00007424"/>
    </source>
</evidence>
<dbReference type="EC" id="2.5.1.78" evidence="3 8"/>
<feature type="binding site" evidence="8">
    <location>
        <begin position="56"/>
        <end position="58"/>
    </location>
    <ligand>
        <name>5-amino-6-(D-ribitylamino)uracil</name>
        <dbReference type="ChEBI" id="CHEBI:15934"/>
    </ligand>
</feature>
<accession>A0A6L5YAB6</accession>
<dbReference type="GO" id="GO:0009349">
    <property type="term" value="C:riboflavin synthase complex"/>
    <property type="evidence" value="ECO:0007669"/>
    <property type="project" value="UniProtKB-UniRule"/>
</dbReference>
<reference evidence="9 10" key="1">
    <citation type="submission" date="2019-08" db="EMBL/GenBank/DDBJ databases">
        <title>In-depth cultivation of the pig gut microbiome towards novel bacterial diversity and tailored functional studies.</title>
        <authorList>
            <person name="Wylensek D."/>
            <person name="Hitch T.C.A."/>
            <person name="Clavel T."/>
        </authorList>
    </citation>
    <scope>NUCLEOTIDE SEQUENCE [LARGE SCALE GENOMIC DNA]</scope>
    <source>
        <strain evidence="9 10">SM-530-WT-4B</strain>
    </source>
</reference>
<gene>
    <name evidence="8" type="primary">ribH</name>
    <name evidence="9" type="ORF">FYJ74_03630</name>
</gene>
<keyword evidence="10" id="KW-1185">Reference proteome</keyword>
<keyword evidence="4 8" id="KW-0686">Riboflavin biosynthesis</keyword>
<dbReference type="PANTHER" id="PTHR21058">
    <property type="entry name" value="6,7-DIMETHYL-8-RIBITYLLUMAZINE SYNTHASE DMRL SYNTHASE LUMAZINE SYNTHASE"/>
    <property type="match status" value="1"/>
</dbReference>
<dbReference type="RefSeq" id="WP_154528241.1">
    <property type="nucleotide sequence ID" value="NZ_JAXDZJ010000196.1"/>
</dbReference>
<proteinExistence type="inferred from homology"/>
<evidence type="ECO:0000256" key="7">
    <source>
        <dbReference type="ARBA" id="ARBA00072606"/>
    </source>
</evidence>
<evidence type="ECO:0000256" key="8">
    <source>
        <dbReference type="HAMAP-Rule" id="MF_00178"/>
    </source>
</evidence>
<dbReference type="InterPro" id="IPR002180">
    <property type="entry name" value="LS/RS"/>
</dbReference>
<comment type="function">
    <text evidence="8">Catalyzes the formation of 6,7-dimethyl-8-ribityllumazine by condensation of 5-amino-6-(D-ribitylamino)uracil with 3,4-dihydroxy-2-butanone 4-phosphate. This is the penultimate step in the biosynthesis of riboflavin.</text>
</comment>
<name>A0A6L5YAB6_9BACT</name>
<comment type="similarity">
    <text evidence="2 8">Belongs to the DMRL synthase family.</text>
</comment>
<dbReference type="Pfam" id="PF00885">
    <property type="entry name" value="DMRL_synthase"/>
    <property type="match status" value="1"/>
</dbReference>
<comment type="caution">
    <text evidence="9">The sequence shown here is derived from an EMBL/GenBank/DDBJ whole genome shotgun (WGS) entry which is preliminary data.</text>
</comment>
<evidence type="ECO:0000256" key="1">
    <source>
        <dbReference type="ARBA" id="ARBA00004917"/>
    </source>
</evidence>
<dbReference type="HAMAP" id="MF_00178">
    <property type="entry name" value="Lumazine_synth"/>
    <property type="match status" value="1"/>
</dbReference>
<dbReference type="PANTHER" id="PTHR21058:SF0">
    <property type="entry name" value="6,7-DIMETHYL-8-RIBITYLLUMAZINE SYNTHASE"/>
    <property type="match status" value="1"/>
</dbReference>
<dbReference type="AlphaFoldDB" id="A0A6L5YAB6"/>
<dbReference type="NCBIfam" id="NF000812">
    <property type="entry name" value="PRK00061.1-4"/>
    <property type="match status" value="1"/>
</dbReference>
<comment type="pathway">
    <text evidence="1 8">Cofactor biosynthesis; riboflavin biosynthesis; riboflavin from 2-hydroxy-3-oxobutyl phosphate and 5-amino-6-(D-ribitylamino)uracil: step 1/2.</text>
</comment>
<evidence type="ECO:0000256" key="4">
    <source>
        <dbReference type="ARBA" id="ARBA00022619"/>
    </source>
</evidence>
<dbReference type="FunFam" id="3.40.50.960:FF:000001">
    <property type="entry name" value="6,7-dimethyl-8-ribityllumazine synthase"/>
    <property type="match status" value="1"/>
</dbReference>
<comment type="catalytic activity">
    <reaction evidence="6 8">
        <text>(2S)-2-hydroxy-3-oxobutyl phosphate + 5-amino-6-(D-ribitylamino)uracil = 6,7-dimethyl-8-(1-D-ribityl)lumazine + phosphate + 2 H2O + H(+)</text>
        <dbReference type="Rhea" id="RHEA:26152"/>
        <dbReference type="ChEBI" id="CHEBI:15377"/>
        <dbReference type="ChEBI" id="CHEBI:15378"/>
        <dbReference type="ChEBI" id="CHEBI:15934"/>
        <dbReference type="ChEBI" id="CHEBI:43474"/>
        <dbReference type="ChEBI" id="CHEBI:58201"/>
        <dbReference type="ChEBI" id="CHEBI:58830"/>
        <dbReference type="EC" id="2.5.1.78"/>
    </reaction>
</comment>
<feature type="active site" description="Proton donor" evidence="8">
    <location>
        <position position="88"/>
    </location>
</feature>